<protein>
    <recommendedName>
        <fullName evidence="2">DUF7357 domain-containing protein</fullName>
    </recommendedName>
</protein>
<organism evidence="3 4">
    <name type="scientific">Penicillium capsulatum</name>
    <dbReference type="NCBI Taxonomy" id="69766"/>
    <lineage>
        <taxon>Eukaryota</taxon>
        <taxon>Fungi</taxon>
        <taxon>Dikarya</taxon>
        <taxon>Ascomycota</taxon>
        <taxon>Pezizomycotina</taxon>
        <taxon>Eurotiomycetes</taxon>
        <taxon>Eurotiomycetidae</taxon>
        <taxon>Eurotiales</taxon>
        <taxon>Aspergillaceae</taxon>
        <taxon>Penicillium</taxon>
    </lineage>
</organism>
<evidence type="ECO:0000313" key="4">
    <source>
        <dbReference type="Proteomes" id="UP001146351"/>
    </source>
</evidence>
<name>A0A9W9LWT0_9EURO</name>
<feature type="compositionally biased region" description="Polar residues" evidence="1">
    <location>
        <begin position="996"/>
        <end position="1009"/>
    </location>
</feature>
<feature type="compositionally biased region" description="Polar residues" evidence="1">
    <location>
        <begin position="1149"/>
        <end position="1162"/>
    </location>
</feature>
<feature type="region of interest" description="Disordered" evidence="1">
    <location>
        <begin position="235"/>
        <end position="433"/>
    </location>
</feature>
<evidence type="ECO:0000256" key="1">
    <source>
        <dbReference type="SAM" id="MobiDB-lite"/>
    </source>
</evidence>
<sequence>MRLHLIISRHGLPATRILWTTTSPTSAFGGYGQRAAPASAISSSRTPSIAFANGGYTIAQLLEDVNEVVPLETEPSVFDPEFSGQWGLEDYAVEVNGSECLHFMEVEGLLRDGDEVVIRALQLADLRARRLCGRHQITADGKHLIDGVPFGLPFLSRAHSTRPTITIPPRKKRRTVFSGWETDQGYGREYVHNDEEGDGEWLPPGDTGFGKELSILPVDQEVSDMGTVIRHPVDHDMYSESDGEEEPEPEENELESELKALKEDFEEPASQFIDIRAQTQANGPSLRSASTQKRPSSSDTLRRGSLVGASSLSSKRSRADDPSPRSSKAVRFNKGDENLPKPAQSVSSAESSESESSAVSSSGSDQSSDEAEADSDDDSDDDSDVDSDSDSEASSSESDEEEASPPSKKARASTMNPPGMGSVRTKKSNNRYKLRRRLSKLKEVGVLPAKADFAALRAWEQENGGWHFPDESSIMSSTNATSRKEQERLDFEAKRQKLLRDLESGGVNVEETSEKENDPPRSSAPAEPVHEETAENEELEAESSKRRTLDIASSRRLLFGSLGMRTPKTKADEEATRRKLAAQFDTAHSRRQTAEKQTFEEQVAPEEDENEVNWQDKLDIKATECVFDDLALSAPPFPFVQRWDDDADALIRQRKGWGKKRKRKQRLQVYDGGDEGEYEDENDGYEGNMVLNWDDEWPAAEDEPAETHAGVHEPVKDLPALPSDISTLADLAEDQFKIGAIIAFRQLDMSKATNWQPQMSEYRVAEVHDILENGNISVRLAIRDRVPKEETEGFENDEPRQYAGFEMPGFDEEEAEDDGFRGLAFAELSEPKLLQAAPSTVDETETRDQGNAQEDSLVSVIQDSMANVQSGLPPVDMDLDETTFVTLVTAASRHASPNATPRVSDVTSLQTPGGVRLPQTQGQDADDEHSDTPAIPSPSFSGFHSAQSSPGVRIGAGFNEDANLDGHTLVGEPPSVLVDNSNQDMSALSFLSANQSISENAPESNQQDRQVVDDPLPGPSTGSGSGADSLLSVVHNPDRQGSAKSSPARSIDAQAEVPTDTPQGWGDFMAMLKSGQTSRDNTDQDKDEAGHGARPGEEEHDSPLHSEESLHLPPDSSPPQSSSESRKTSISGQKEPPSQSPKPESGSPNAAQPTGFVLSQASEIIDLTDSAGLTMSSQGPPKRDGGASKSPSRKGPSTINRVQRTANARASPQPAKKKSKRQSWRRF</sequence>
<feature type="compositionally biased region" description="Polar residues" evidence="1">
    <location>
        <begin position="938"/>
        <end position="950"/>
    </location>
</feature>
<evidence type="ECO:0000259" key="2">
    <source>
        <dbReference type="Pfam" id="PF24054"/>
    </source>
</evidence>
<reference evidence="3" key="2">
    <citation type="journal article" date="2023" name="IMA Fungus">
        <title>Comparative genomic study of the Penicillium genus elucidates a diverse pangenome and 15 lateral gene transfer events.</title>
        <authorList>
            <person name="Petersen C."/>
            <person name="Sorensen T."/>
            <person name="Nielsen M.R."/>
            <person name="Sondergaard T.E."/>
            <person name="Sorensen J.L."/>
            <person name="Fitzpatrick D.A."/>
            <person name="Frisvad J.C."/>
            <person name="Nielsen K.L."/>
        </authorList>
    </citation>
    <scope>NUCLEOTIDE SEQUENCE</scope>
    <source>
        <strain evidence="3">IBT 21917</strain>
    </source>
</reference>
<feature type="compositionally biased region" description="Low complexity" evidence="1">
    <location>
        <begin position="1131"/>
        <end position="1148"/>
    </location>
</feature>
<feature type="compositionally biased region" description="Basic residues" evidence="1">
    <location>
        <begin position="1215"/>
        <end position="1227"/>
    </location>
</feature>
<feature type="region of interest" description="Disordered" evidence="1">
    <location>
        <begin position="663"/>
        <end position="686"/>
    </location>
</feature>
<evidence type="ECO:0000313" key="3">
    <source>
        <dbReference type="EMBL" id="KAJ5180833.1"/>
    </source>
</evidence>
<feature type="region of interest" description="Disordered" evidence="1">
    <location>
        <begin position="464"/>
        <end position="548"/>
    </location>
</feature>
<feature type="compositionally biased region" description="Polar residues" evidence="1">
    <location>
        <begin position="895"/>
        <end position="911"/>
    </location>
</feature>
<gene>
    <name evidence="3" type="ORF">N7492_004043</name>
</gene>
<feature type="domain" description="DUF7357" evidence="2">
    <location>
        <begin position="1"/>
        <end position="170"/>
    </location>
</feature>
<reference evidence="3" key="1">
    <citation type="submission" date="2022-11" db="EMBL/GenBank/DDBJ databases">
        <authorList>
            <person name="Petersen C."/>
        </authorList>
    </citation>
    <scope>NUCLEOTIDE SEQUENCE</scope>
    <source>
        <strain evidence="3">IBT 21917</strain>
    </source>
</reference>
<feature type="compositionally biased region" description="Low complexity" evidence="1">
    <location>
        <begin position="345"/>
        <end position="366"/>
    </location>
</feature>
<feature type="compositionally biased region" description="Polar residues" evidence="1">
    <location>
        <begin position="277"/>
        <end position="299"/>
    </location>
</feature>
<accession>A0A9W9LWT0</accession>
<feature type="compositionally biased region" description="Basic and acidic residues" evidence="1">
    <location>
        <begin position="1080"/>
        <end position="1110"/>
    </location>
</feature>
<keyword evidence="4" id="KW-1185">Reference proteome</keyword>
<feature type="compositionally biased region" description="Low complexity" evidence="1">
    <location>
        <begin position="1111"/>
        <end position="1123"/>
    </location>
</feature>
<feature type="compositionally biased region" description="Basic and acidic residues" evidence="1">
    <location>
        <begin position="482"/>
        <end position="503"/>
    </location>
</feature>
<feature type="compositionally biased region" description="Acidic residues" evidence="1">
    <location>
        <begin position="672"/>
        <end position="684"/>
    </location>
</feature>
<dbReference type="OrthoDB" id="3365616at2759"/>
<feature type="compositionally biased region" description="Acidic residues" evidence="1">
    <location>
        <begin position="367"/>
        <end position="403"/>
    </location>
</feature>
<dbReference type="AlphaFoldDB" id="A0A9W9LWT0"/>
<feature type="region of interest" description="Disordered" evidence="1">
    <location>
        <begin position="893"/>
        <end position="959"/>
    </location>
</feature>
<feature type="compositionally biased region" description="Low complexity" evidence="1">
    <location>
        <begin position="1013"/>
        <end position="1029"/>
    </location>
</feature>
<feature type="compositionally biased region" description="Basic residues" evidence="1">
    <location>
        <begin position="424"/>
        <end position="433"/>
    </location>
</feature>
<proteinExistence type="predicted"/>
<feature type="compositionally biased region" description="Polar residues" evidence="1">
    <location>
        <begin position="1195"/>
        <end position="1210"/>
    </location>
</feature>
<feature type="region of interest" description="Disordered" evidence="1">
    <location>
        <begin position="584"/>
        <end position="611"/>
    </location>
</feature>
<dbReference type="EMBL" id="JAPQKO010000002">
    <property type="protein sequence ID" value="KAJ5180833.1"/>
    <property type="molecule type" value="Genomic_DNA"/>
</dbReference>
<dbReference type="InterPro" id="IPR055781">
    <property type="entry name" value="DUF7357"/>
</dbReference>
<comment type="caution">
    <text evidence="3">The sequence shown here is derived from an EMBL/GenBank/DDBJ whole genome shotgun (WGS) entry which is preliminary data.</text>
</comment>
<dbReference type="Proteomes" id="UP001146351">
    <property type="component" value="Unassembled WGS sequence"/>
</dbReference>
<feature type="compositionally biased region" description="Acidic residues" evidence="1">
    <location>
        <begin position="239"/>
        <end position="255"/>
    </location>
</feature>
<dbReference type="Pfam" id="PF24054">
    <property type="entry name" value="DUF7357"/>
    <property type="match status" value="1"/>
</dbReference>
<feature type="region of interest" description="Disordered" evidence="1">
    <location>
        <begin position="996"/>
        <end position="1227"/>
    </location>
</feature>